<keyword evidence="6" id="KW-1185">Reference proteome</keyword>
<feature type="repeat" description="Filamin" evidence="3">
    <location>
        <begin position="8"/>
        <end position="109"/>
    </location>
</feature>
<dbReference type="GO" id="GO:0030036">
    <property type="term" value="P:actin cytoskeleton organization"/>
    <property type="evidence" value="ECO:0007669"/>
    <property type="project" value="InterPro"/>
</dbReference>
<feature type="repeat" description="Filamin" evidence="3">
    <location>
        <begin position="206"/>
        <end position="298"/>
    </location>
</feature>
<dbReference type="InterPro" id="IPR001298">
    <property type="entry name" value="Filamin/ABP280_rpt"/>
</dbReference>
<feature type="repeat" description="Filamin" evidence="3">
    <location>
        <begin position="1229"/>
        <end position="1317"/>
    </location>
</feature>
<feature type="repeat" description="Filamin" evidence="3">
    <location>
        <begin position="749"/>
        <end position="845"/>
    </location>
</feature>
<evidence type="ECO:0000313" key="6">
    <source>
        <dbReference type="Proteomes" id="UP000215902"/>
    </source>
</evidence>
<protein>
    <submittedName>
        <fullName evidence="5">Uncharacterized protein</fullName>
    </submittedName>
</protein>
<dbReference type="Gene3D" id="2.60.40.10">
    <property type="entry name" value="Immunoglobulins"/>
    <property type="match status" value="12"/>
</dbReference>
<feature type="repeat" description="Filamin" evidence="3">
    <location>
        <begin position="943"/>
        <end position="1037"/>
    </location>
</feature>
<dbReference type="PANTHER" id="PTHR38537:SF8">
    <property type="entry name" value="FILAMIN-A"/>
    <property type="match status" value="1"/>
</dbReference>
<dbReference type="InterPro" id="IPR044801">
    <property type="entry name" value="Filamin"/>
</dbReference>
<evidence type="ECO:0000313" key="5">
    <source>
        <dbReference type="EMBL" id="PAA52508.1"/>
    </source>
</evidence>
<dbReference type="InterPro" id="IPR017868">
    <property type="entry name" value="Filamin/ABP280_repeat-like"/>
</dbReference>
<evidence type="ECO:0000256" key="1">
    <source>
        <dbReference type="ARBA" id="ARBA00009238"/>
    </source>
</evidence>
<dbReference type="FunFam" id="2.60.40.10:FF:000140">
    <property type="entry name" value="FiLamiN (Actin binding protein) homolog"/>
    <property type="match status" value="1"/>
</dbReference>
<feature type="repeat" description="Filamin" evidence="3">
    <location>
        <begin position="1087"/>
        <end position="1139"/>
    </location>
</feature>
<dbReference type="FunFam" id="2.60.40.10:FF:000001">
    <property type="entry name" value="Filamin-C isoform b"/>
    <property type="match status" value="1"/>
</dbReference>
<dbReference type="PROSITE" id="PS50194">
    <property type="entry name" value="FILAMIN_REPEAT"/>
    <property type="match status" value="13"/>
</dbReference>
<dbReference type="Pfam" id="PF00630">
    <property type="entry name" value="Filamin"/>
    <property type="match status" value="12"/>
</dbReference>
<feature type="repeat" description="Filamin" evidence="3">
    <location>
        <begin position="110"/>
        <end position="205"/>
    </location>
</feature>
<feature type="repeat" description="Filamin" evidence="3">
    <location>
        <begin position="1320"/>
        <end position="1366"/>
    </location>
</feature>
<name>A0A267DT84_9PLAT</name>
<feature type="repeat" description="Filamin" evidence="3">
    <location>
        <begin position="1139"/>
        <end position="1231"/>
    </location>
</feature>
<dbReference type="SMART" id="SM00557">
    <property type="entry name" value="IG_FLMN"/>
    <property type="match status" value="12"/>
</dbReference>
<dbReference type="Proteomes" id="UP000215902">
    <property type="component" value="Unassembled WGS sequence"/>
</dbReference>
<feature type="repeat" description="Filamin" evidence="3">
    <location>
        <begin position="556"/>
        <end position="655"/>
    </location>
</feature>
<evidence type="ECO:0000256" key="2">
    <source>
        <dbReference type="ARBA" id="ARBA00022737"/>
    </source>
</evidence>
<keyword evidence="2" id="KW-0677">Repeat</keyword>
<feature type="region of interest" description="Disordered" evidence="4">
    <location>
        <begin position="312"/>
        <end position="417"/>
    </location>
</feature>
<reference evidence="5 6" key="1">
    <citation type="submission" date="2017-06" db="EMBL/GenBank/DDBJ databases">
        <title>A platform for efficient transgenesis in Macrostomum lignano, a flatworm model organism for stem cell research.</title>
        <authorList>
            <person name="Berezikov E."/>
        </authorList>
    </citation>
    <scope>NUCLEOTIDE SEQUENCE [LARGE SCALE GENOMIC DNA]</scope>
    <source>
        <strain evidence="5">DV1</strain>
        <tissue evidence="5">Whole organism</tissue>
    </source>
</reference>
<accession>A0A267DT84</accession>
<dbReference type="SUPFAM" id="SSF81296">
    <property type="entry name" value="E set domains"/>
    <property type="match status" value="12"/>
</dbReference>
<dbReference type="FunFam" id="2.60.40.10:FF:000007">
    <property type="entry name" value="Filamin-B isoform C"/>
    <property type="match status" value="1"/>
</dbReference>
<evidence type="ECO:0000256" key="4">
    <source>
        <dbReference type="SAM" id="MobiDB-lite"/>
    </source>
</evidence>
<dbReference type="PANTHER" id="PTHR38537">
    <property type="entry name" value="JITTERBUG, ISOFORM N"/>
    <property type="match status" value="1"/>
</dbReference>
<dbReference type="STRING" id="282301.A0A267DT84"/>
<feature type="repeat" description="Filamin" evidence="3">
    <location>
        <begin position="459"/>
        <end position="551"/>
    </location>
</feature>
<gene>
    <name evidence="5" type="ORF">BOX15_Mlig001981g2</name>
</gene>
<evidence type="ECO:0000256" key="3">
    <source>
        <dbReference type="PROSITE-ProRule" id="PRU00087"/>
    </source>
</evidence>
<dbReference type="OrthoDB" id="5334309at2759"/>
<dbReference type="EMBL" id="NIVC01003227">
    <property type="protein sequence ID" value="PAA52508.1"/>
    <property type="molecule type" value="Genomic_DNA"/>
</dbReference>
<dbReference type="GO" id="GO:0051015">
    <property type="term" value="F:actin filament binding"/>
    <property type="evidence" value="ECO:0007669"/>
    <property type="project" value="InterPro"/>
</dbReference>
<organism evidence="5 6">
    <name type="scientific">Macrostomum lignano</name>
    <dbReference type="NCBI Taxonomy" id="282301"/>
    <lineage>
        <taxon>Eukaryota</taxon>
        <taxon>Metazoa</taxon>
        <taxon>Spiralia</taxon>
        <taxon>Lophotrochozoa</taxon>
        <taxon>Platyhelminthes</taxon>
        <taxon>Rhabditophora</taxon>
        <taxon>Macrostomorpha</taxon>
        <taxon>Macrostomida</taxon>
        <taxon>Macrostomidae</taxon>
        <taxon>Macrostomum</taxon>
    </lineage>
</organism>
<proteinExistence type="inferred from homology"/>
<sequence length="1366" mass="145468">MPVISERQPQLRPDQVRAQGPGIGVPEAVPLAVGQPAPFTLDTRNTNGPPELVAAAVYNPRGDPIPLDMRQQAPGLLQCSYVPQEPGKHTATVSYAGVSTSGSPFRAFVAEPVRPDLVQASGPGLERAVRNQPTFFNIDCSRAGPGDVGVGVRAEPSGQELPVKTSETGPGQFRVDYTPVQVVPHLVNVMFAGQPAAGGPFRVPVDPDIEVDKVRVDGLEPTIPLGVPHEFDILTGGNPRAPVSVRVRPPAGPPIQPLVSETVDGYAVEFTPSMPGPHTVEVEFAGRRLPQSPMRTNVVPQQQPVDEALMSPRKQAPMQHQQQPYQQQQPQFGAPQQVAPQRAAPQQQQQPQFGAPQQQQPQFGAPQQQQPQFGAPQQQQPQFGAPQQVAPQRAAPQQQQQQPQFGAPQRAAPQQQQPVMEEMIGPQRQTPKQSAGYAPQPIAIAPYDSSMALQKAVPGSQGPPPNVRAYGDGLSKAATGIPARFTIDSRDAPNIPLGVNVEGPSKADIRCQDNGDGTADVDYTVTEPGQYKVNVLAVGQHVSGSPFTVTAVRSGYEGVDPKKVRAFGPGLQPHGVFRESFAKFTVDASALDRSGKGQVSGVVNAPSKQRSAARVENKGNGMYECSYCPLEEGPYQVEVLYEGLHVMGSPFPVKVSNGCDPRRVRAFGPGLQGGFADEPAEFTVELGTAGQGGLSLAVEGPSEAPIQCKDNKDGTCSVQYTPSESGMYDVVVKFADVDIPGSPFPVRIEAKTAPNKVTAYGPGLETGKVRQGVPATFTVDASRAGPGQLAATVTQAGQTKPCAATQAGQPGLYSVGYTPDREGPTKVNVMYAGQQVPKSPFSVHTLPKCEPHKVVVTGEGVRSSGVLASLPTEFCIDTTEAGEGDLQVTIEDSEGRPVAPRIEPQKSGVYLCKYTPADVGRYTVGVKYGGVEVPESPYHVRTEPTGDAEKVKMVVPPESSVPAHQEAIITVDTSDAGTGKVTCRIRAPNDSELDIDLEENDDGTVSLYYTPRQPGMQTIEIKFGGQVIPNGEIKQEVLDDFDGVMQDLVEEVGAKKAVPSSLQPSDYHPVDFKLPVGPVFARVEGLIRTPNGRTARPTLDDNGDGTVTFKYLPTERGMHELTVRYNDQPIPGSPFKFFVESVGTGHVTAYGPGLSHGRTGEPAEFCIVTKDAGAGGLALAIEGPSRAEINCNDNKDGTCSVNYLPLAPGDYTIVVKFMERHIPGSPFTARITGEPRRRAEVSVGQANEIPLKITETDISGLTASITGPDGIEEPCVLKRLPNGHLGISFTPKQVGEHQVGVNRAGRHIPNSPFRIDVSESDIGDAQRVRVSGRGLEEGMAGQANAFTVDTPQGWLRRPVAQRRGPQ</sequence>
<dbReference type="InterPro" id="IPR014756">
    <property type="entry name" value="Ig_E-set"/>
</dbReference>
<dbReference type="InterPro" id="IPR013783">
    <property type="entry name" value="Ig-like_fold"/>
</dbReference>
<feature type="region of interest" description="Disordered" evidence="4">
    <location>
        <begin position="1"/>
        <end position="21"/>
    </location>
</feature>
<feature type="repeat" description="Filamin" evidence="3">
    <location>
        <begin position="846"/>
        <end position="942"/>
    </location>
</feature>
<comment type="similarity">
    <text evidence="1">Belongs to the filamin family.</text>
</comment>
<comment type="caution">
    <text evidence="5">The sequence shown here is derived from an EMBL/GenBank/DDBJ whole genome shotgun (WGS) entry which is preliminary data.</text>
</comment>
<feature type="repeat" description="Filamin" evidence="3">
    <location>
        <begin position="656"/>
        <end position="748"/>
    </location>
</feature>